<feature type="transmembrane region" description="Helical" evidence="13">
    <location>
        <begin position="143"/>
        <end position="164"/>
    </location>
</feature>
<evidence type="ECO:0000256" key="12">
    <source>
        <dbReference type="ARBA" id="ARBA00025078"/>
    </source>
</evidence>
<comment type="function">
    <text evidence="12 13">Required for formation of the rod structure in the basal body of the flagellar apparatus. Together with FliI and FliH, may constitute the export apparatus of flagellin.</text>
</comment>
<comment type="similarity">
    <text evidence="2 13">Belongs to the type III secretion exporter family.</text>
</comment>
<keyword evidence="4 13" id="KW-0813">Transport</keyword>
<evidence type="ECO:0000256" key="14">
    <source>
        <dbReference type="SAM" id="MobiDB-lite"/>
    </source>
</evidence>
<evidence type="ECO:0000256" key="6">
    <source>
        <dbReference type="ARBA" id="ARBA00022692"/>
    </source>
</evidence>
<dbReference type="InterPro" id="IPR006135">
    <property type="entry name" value="T3SS_substrate_exporter"/>
</dbReference>
<sequence length="353" mass="40657">MQEDPSKTEKATPKRLKKSRGEGSVAKGQEMGKTMTLLAGVLALKYLIDFYYEQFYEIFQWFLTKGFYLELDKNSVYTLFIWCSQKLAIIMLPLLLFIALVAYLTVRLQVGSLWTTKVFEPKFSKMFNIMAGVKRLLFDVKTLVRLVKSLLLATVVGIAPYIVIQQEMPNFIPLFHSDAHRLAVYMLEVGYKMVSYAMLPMMVIAIIDLVYTRWDYQENLKMSKDEVKDERKQSEGDPQVKMQMKQKMMAILQQRMMSDVPKADVIITNPTHYAIALRYDTLQAPAPQVLAKGMNKVAERIKEVARENNVPIRENKPLAQALYKQVEIGDVIPEELYQAVAAILAKLNRFTRK</sequence>
<dbReference type="AlphaFoldDB" id="A0A1G9EIB3"/>
<keyword evidence="15" id="KW-0282">Flagellum</keyword>
<dbReference type="SUPFAM" id="SSF160544">
    <property type="entry name" value="EscU C-terminal domain-like"/>
    <property type="match status" value="1"/>
</dbReference>
<evidence type="ECO:0000256" key="5">
    <source>
        <dbReference type="ARBA" id="ARBA00022475"/>
    </source>
</evidence>
<proteinExistence type="inferred from homology"/>
<evidence type="ECO:0000256" key="11">
    <source>
        <dbReference type="ARBA" id="ARBA00023225"/>
    </source>
</evidence>
<evidence type="ECO:0000256" key="3">
    <source>
        <dbReference type="ARBA" id="ARBA00021622"/>
    </source>
</evidence>
<keyword evidence="10 13" id="KW-0472">Membrane</keyword>
<evidence type="ECO:0000256" key="1">
    <source>
        <dbReference type="ARBA" id="ARBA00004651"/>
    </source>
</evidence>
<keyword evidence="9 13" id="KW-1133">Transmembrane helix</keyword>
<dbReference type="RefSeq" id="WP_092159141.1">
    <property type="nucleotide sequence ID" value="NZ_FNGA01000002.1"/>
</dbReference>
<evidence type="ECO:0000256" key="4">
    <source>
        <dbReference type="ARBA" id="ARBA00022448"/>
    </source>
</evidence>
<dbReference type="Proteomes" id="UP000199053">
    <property type="component" value="Unassembled WGS sequence"/>
</dbReference>
<evidence type="ECO:0000256" key="9">
    <source>
        <dbReference type="ARBA" id="ARBA00022989"/>
    </source>
</evidence>
<feature type="region of interest" description="Disordered" evidence="14">
    <location>
        <begin position="1"/>
        <end position="27"/>
    </location>
</feature>
<feature type="compositionally biased region" description="Basic and acidic residues" evidence="14">
    <location>
        <begin position="1"/>
        <end position="12"/>
    </location>
</feature>
<dbReference type="PANTHER" id="PTHR30531:SF12">
    <property type="entry name" value="FLAGELLAR BIOSYNTHETIC PROTEIN FLHB"/>
    <property type="match status" value="1"/>
</dbReference>
<evidence type="ECO:0000256" key="10">
    <source>
        <dbReference type="ARBA" id="ARBA00023136"/>
    </source>
</evidence>
<dbReference type="PANTHER" id="PTHR30531">
    <property type="entry name" value="FLAGELLAR BIOSYNTHETIC PROTEIN FLHB"/>
    <property type="match status" value="1"/>
</dbReference>
<dbReference type="InterPro" id="IPR029025">
    <property type="entry name" value="T3SS_substrate_exporter_C"/>
</dbReference>
<dbReference type="NCBIfam" id="TIGR00328">
    <property type="entry name" value="flhB"/>
    <property type="match status" value="1"/>
</dbReference>
<feature type="transmembrane region" description="Helical" evidence="13">
    <location>
        <begin position="34"/>
        <end position="52"/>
    </location>
</feature>
<evidence type="ECO:0000256" key="2">
    <source>
        <dbReference type="ARBA" id="ARBA00010690"/>
    </source>
</evidence>
<keyword evidence="15" id="KW-0969">Cilium</keyword>
<dbReference type="OrthoDB" id="9807950at2"/>
<protein>
    <recommendedName>
        <fullName evidence="3 13">Flagellar biosynthetic protein FlhB</fullName>
    </recommendedName>
</protein>
<dbReference type="GO" id="GO:0044780">
    <property type="term" value="P:bacterial-type flagellum assembly"/>
    <property type="evidence" value="ECO:0007669"/>
    <property type="project" value="InterPro"/>
</dbReference>
<dbReference type="Pfam" id="PF01312">
    <property type="entry name" value="Bac_export_2"/>
    <property type="match status" value="1"/>
</dbReference>
<feature type="transmembrane region" description="Helical" evidence="13">
    <location>
        <begin position="87"/>
        <end position="106"/>
    </location>
</feature>
<keyword evidence="11 13" id="KW-1006">Bacterial flagellum protein export</keyword>
<gene>
    <name evidence="13" type="primary">flhB</name>
    <name evidence="15" type="ORF">SAMN05660337_1128</name>
</gene>
<dbReference type="GO" id="GO:0005886">
    <property type="term" value="C:plasma membrane"/>
    <property type="evidence" value="ECO:0007669"/>
    <property type="project" value="UniProtKB-SubCell"/>
</dbReference>
<evidence type="ECO:0000256" key="8">
    <source>
        <dbReference type="ARBA" id="ARBA00022927"/>
    </source>
</evidence>
<keyword evidence="15" id="KW-0966">Cell projection</keyword>
<name>A0A1G9EIB3_9BACT</name>
<keyword evidence="6 13" id="KW-0812">Transmembrane</keyword>
<keyword evidence="8 13" id="KW-0653">Protein transport</keyword>
<keyword evidence="7 13" id="KW-1005">Bacterial flagellum biogenesis</keyword>
<evidence type="ECO:0000256" key="13">
    <source>
        <dbReference type="RuleBase" id="RU364091"/>
    </source>
</evidence>
<dbReference type="Gene3D" id="6.10.250.2080">
    <property type="match status" value="1"/>
</dbReference>
<evidence type="ECO:0000313" key="16">
    <source>
        <dbReference type="Proteomes" id="UP000199053"/>
    </source>
</evidence>
<reference evidence="16" key="1">
    <citation type="submission" date="2016-10" db="EMBL/GenBank/DDBJ databases">
        <authorList>
            <person name="Varghese N."/>
            <person name="Submissions S."/>
        </authorList>
    </citation>
    <scope>NUCLEOTIDE SEQUENCE [LARGE SCALE GENOMIC DNA]</scope>
    <source>
        <strain evidence="16">DSM 16995</strain>
    </source>
</reference>
<evidence type="ECO:0000313" key="15">
    <source>
        <dbReference type="EMBL" id="SDK75882.1"/>
    </source>
</evidence>
<feature type="transmembrane region" description="Helical" evidence="13">
    <location>
        <begin position="193"/>
        <end position="214"/>
    </location>
</feature>
<organism evidence="15 16">
    <name type="scientific">Maridesulfovibrio ferrireducens</name>
    <dbReference type="NCBI Taxonomy" id="246191"/>
    <lineage>
        <taxon>Bacteria</taxon>
        <taxon>Pseudomonadati</taxon>
        <taxon>Thermodesulfobacteriota</taxon>
        <taxon>Desulfovibrionia</taxon>
        <taxon>Desulfovibrionales</taxon>
        <taxon>Desulfovibrionaceae</taxon>
        <taxon>Maridesulfovibrio</taxon>
    </lineage>
</organism>
<dbReference type="InterPro" id="IPR006136">
    <property type="entry name" value="FlhB"/>
</dbReference>
<dbReference type="STRING" id="246191.SAMN05660337_1128"/>
<dbReference type="Gene3D" id="3.40.1690.10">
    <property type="entry name" value="secretion proteins EscU"/>
    <property type="match status" value="1"/>
</dbReference>
<comment type="subcellular location">
    <subcellularLocation>
        <location evidence="1">Cell membrane</location>
        <topology evidence="1">Multi-pass membrane protein</topology>
    </subcellularLocation>
</comment>
<dbReference type="EMBL" id="FNGA01000002">
    <property type="protein sequence ID" value="SDK75882.1"/>
    <property type="molecule type" value="Genomic_DNA"/>
</dbReference>
<keyword evidence="16" id="KW-1185">Reference proteome</keyword>
<dbReference type="PRINTS" id="PR00950">
    <property type="entry name" value="TYPE3IMSPROT"/>
</dbReference>
<dbReference type="GO" id="GO:0009306">
    <property type="term" value="P:protein secretion"/>
    <property type="evidence" value="ECO:0007669"/>
    <property type="project" value="InterPro"/>
</dbReference>
<evidence type="ECO:0000256" key="7">
    <source>
        <dbReference type="ARBA" id="ARBA00022795"/>
    </source>
</evidence>
<keyword evidence="5 13" id="KW-1003">Cell membrane</keyword>
<accession>A0A1G9EIB3</accession>